<reference evidence="1" key="1">
    <citation type="journal article" date="2021" name="Proc. Natl. Acad. Sci. U.S.A.">
        <title>A Catalog of Tens of Thousands of Viruses from Human Metagenomes Reveals Hidden Associations with Chronic Diseases.</title>
        <authorList>
            <person name="Tisza M.J."/>
            <person name="Buck C.B."/>
        </authorList>
    </citation>
    <scope>NUCLEOTIDE SEQUENCE</scope>
    <source>
        <strain evidence="1">CtckI12</strain>
    </source>
</reference>
<organism evidence="1">
    <name type="scientific">Siphoviridae sp. ctckI12</name>
    <dbReference type="NCBI Taxonomy" id="2825574"/>
    <lineage>
        <taxon>Viruses</taxon>
        <taxon>Duplodnaviria</taxon>
        <taxon>Heunggongvirae</taxon>
        <taxon>Uroviricota</taxon>
        <taxon>Caudoviricetes</taxon>
    </lineage>
</organism>
<accession>A0A8S5NXT1</accession>
<evidence type="ECO:0000313" key="1">
    <source>
        <dbReference type="EMBL" id="DAD99545.1"/>
    </source>
</evidence>
<sequence>MSRMEQNKEYSIRIDGINPMDFTITPVYVDDNIPEKELKRLDHFEISGELPADCKWELYTREKT</sequence>
<name>A0A8S5NXT1_9CAUD</name>
<protein>
    <submittedName>
        <fullName evidence="1">Uncharacterized protein</fullName>
    </submittedName>
</protein>
<dbReference type="EMBL" id="BK015287">
    <property type="protein sequence ID" value="DAD99545.1"/>
    <property type="molecule type" value="Genomic_DNA"/>
</dbReference>
<proteinExistence type="predicted"/>